<keyword evidence="3" id="KW-1185">Reference proteome</keyword>
<dbReference type="Proteomes" id="UP000236161">
    <property type="component" value="Unassembled WGS sequence"/>
</dbReference>
<protein>
    <submittedName>
        <fullName evidence="2">Uncharacterized protein</fullName>
    </submittedName>
</protein>
<feature type="compositionally biased region" description="Basic and acidic residues" evidence="1">
    <location>
        <begin position="182"/>
        <end position="194"/>
    </location>
</feature>
<gene>
    <name evidence="2" type="ORF">AXF42_Ash016610</name>
</gene>
<feature type="compositionally biased region" description="Basic and acidic residues" evidence="1">
    <location>
        <begin position="27"/>
        <end position="36"/>
    </location>
</feature>
<evidence type="ECO:0000313" key="2">
    <source>
        <dbReference type="EMBL" id="PKA49421.1"/>
    </source>
</evidence>
<reference evidence="2 3" key="1">
    <citation type="journal article" date="2017" name="Nature">
        <title>The Apostasia genome and the evolution of orchids.</title>
        <authorList>
            <person name="Zhang G.Q."/>
            <person name="Liu K.W."/>
            <person name="Li Z."/>
            <person name="Lohaus R."/>
            <person name="Hsiao Y.Y."/>
            <person name="Niu S.C."/>
            <person name="Wang J.Y."/>
            <person name="Lin Y.C."/>
            <person name="Xu Q."/>
            <person name="Chen L.J."/>
            <person name="Yoshida K."/>
            <person name="Fujiwara S."/>
            <person name="Wang Z.W."/>
            <person name="Zhang Y.Q."/>
            <person name="Mitsuda N."/>
            <person name="Wang M."/>
            <person name="Liu G.H."/>
            <person name="Pecoraro L."/>
            <person name="Huang H.X."/>
            <person name="Xiao X.J."/>
            <person name="Lin M."/>
            <person name="Wu X.Y."/>
            <person name="Wu W.L."/>
            <person name="Chen Y.Y."/>
            <person name="Chang S.B."/>
            <person name="Sakamoto S."/>
            <person name="Ohme-Takagi M."/>
            <person name="Yagi M."/>
            <person name="Zeng S.J."/>
            <person name="Shen C.Y."/>
            <person name="Yeh C.M."/>
            <person name="Luo Y.B."/>
            <person name="Tsai W.C."/>
            <person name="Van de Peer Y."/>
            <person name="Liu Z.J."/>
        </authorList>
    </citation>
    <scope>NUCLEOTIDE SEQUENCE [LARGE SCALE GENOMIC DNA]</scope>
    <source>
        <strain evidence="3">cv. Shenzhen</strain>
        <tissue evidence="2">Stem</tissue>
    </source>
</reference>
<feature type="region of interest" description="Disordered" evidence="1">
    <location>
        <begin position="1"/>
        <end position="49"/>
    </location>
</feature>
<feature type="region of interest" description="Disordered" evidence="1">
    <location>
        <begin position="175"/>
        <end position="205"/>
    </location>
</feature>
<evidence type="ECO:0000313" key="3">
    <source>
        <dbReference type="Proteomes" id="UP000236161"/>
    </source>
</evidence>
<dbReference type="AlphaFoldDB" id="A0A2I0A1J5"/>
<proteinExistence type="predicted"/>
<name>A0A2I0A1J5_9ASPA</name>
<accession>A0A2I0A1J5</accession>
<evidence type="ECO:0000256" key="1">
    <source>
        <dbReference type="SAM" id="MobiDB-lite"/>
    </source>
</evidence>
<dbReference type="EMBL" id="KZ452038">
    <property type="protein sequence ID" value="PKA49421.1"/>
    <property type="molecule type" value="Genomic_DNA"/>
</dbReference>
<sequence length="279" mass="31003">MEDRRRWRLLSGLKRKMKGGPPSDDSSPDKKRRLEDTESPPEGGMGAAVVVSPPTKVAEVLVQVLESAQDPVEKRRVEKVVNVSDSPVKETQRAGDRIEVSVVHQMPAGESLRPRKILLKDENVEQFLPEVGIILTRGPAKTPLVICGPAPLGEPIPPPVKIRKPLFPRLLLQNEEKDEEEGSRMEEVATRERGVPQVASEGALSTEGTCSNLGDRLSEIRREEEKILENTSRILEVTKRFPIMEESATRLLGKMVELEGAMRQTAERSQTDHKTGLGY</sequence>
<organism evidence="2 3">
    <name type="scientific">Apostasia shenzhenica</name>
    <dbReference type="NCBI Taxonomy" id="1088818"/>
    <lineage>
        <taxon>Eukaryota</taxon>
        <taxon>Viridiplantae</taxon>
        <taxon>Streptophyta</taxon>
        <taxon>Embryophyta</taxon>
        <taxon>Tracheophyta</taxon>
        <taxon>Spermatophyta</taxon>
        <taxon>Magnoliopsida</taxon>
        <taxon>Liliopsida</taxon>
        <taxon>Asparagales</taxon>
        <taxon>Orchidaceae</taxon>
        <taxon>Apostasioideae</taxon>
        <taxon>Apostasia</taxon>
    </lineage>
</organism>